<evidence type="ECO:0000313" key="2">
    <source>
        <dbReference type="EMBL" id="KAJ4428072.1"/>
    </source>
</evidence>
<gene>
    <name evidence="2" type="ORF">ANN_24086</name>
</gene>
<evidence type="ECO:0000313" key="3">
    <source>
        <dbReference type="Proteomes" id="UP001148838"/>
    </source>
</evidence>
<organism evidence="2 3">
    <name type="scientific">Periplaneta americana</name>
    <name type="common">American cockroach</name>
    <name type="synonym">Blatta americana</name>
    <dbReference type="NCBI Taxonomy" id="6978"/>
    <lineage>
        <taxon>Eukaryota</taxon>
        <taxon>Metazoa</taxon>
        <taxon>Ecdysozoa</taxon>
        <taxon>Arthropoda</taxon>
        <taxon>Hexapoda</taxon>
        <taxon>Insecta</taxon>
        <taxon>Pterygota</taxon>
        <taxon>Neoptera</taxon>
        <taxon>Polyneoptera</taxon>
        <taxon>Dictyoptera</taxon>
        <taxon>Blattodea</taxon>
        <taxon>Blattoidea</taxon>
        <taxon>Blattidae</taxon>
        <taxon>Blattinae</taxon>
        <taxon>Periplaneta</taxon>
    </lineage>
</organism>
<feature type="coiled-coil region" evidence="1">
    <location>
        <begin position="52"/>
        <end position="79"/>
    </location>
</feature>
<sequence>MAATSAGMLDTSAGDFENLLNVLLAVNEQSTKLRKDLKDDITTSVSKLREAYNDLISQIAAKDILIKDLEREISQAKNRTPVESCE</sequence>
<dbReference type="Proteomes" id="UP001148838">
    <property type="component" value="Unassembled WGS sequence"/>
</dbReference>
<dbReference type="EMBL" id="JAJSOF020000037">
    <property type="protein sequence ID" value="KAJ4428072.1"/>
    <property type="molecule type" value="Genomic_DNA"/>
</dbReference>
<keyword evidence="1" id="KW-0175">Coiled coil</keyword>
<keyword evidence="3" id="KW-1185">Reference proteome</keyword>
<protein>
    <submittedName>
        <fullName evidence="2">Uncharacterized protein</fullName>
    </submittedName>
</protein>
<accession>A0ABQ8S2G3</accession>
<proteinExistence type="predicted"/>
<reference evidence="2 3" key="1">
    <citation type="journal article" date="2022" name="Allergy">
        <title>Genome assembly and annotation of Periplaneta americana reveal a comprehensive cockroach allergen profile.</title>
        <authorList>
            <person name="Wang L."/>
            <person name="Xiong Q."/>
            <person name="Saelim N."/>
            <person name="Wang L."/>
            <person name="Nong W."/>
            <person name="Wan A.T."/>
            <person name="Shi M."/>
            <person name="Liu X."/>
            <person name="Cao Q."/>
            <person name="Hui J.H.L."/>
            <person name="Sookrung N."/>
            <person name="Leung T.F."/>
            <person name="Tungtrongchitr A."/>
            <person name="Tsui S.K.W."/>
        </authorList>
    </citation>
    <scope>NUCLEOTIDE SEQUENCE [LARGE SCALE GENOMIC DNA]</scope>
    <source>
        <strain evidence="2">PWHHKU_190912</strain>
    </source>
</reference>
<comment type="caution">
    <text evidence="2">The sequence shown here is derived from an EMBL/GenBank/DDBJ whole genome shotgun (WGS) entry which is preliminary data.</text>
</comment>
<name>A0ABQ8S2G3_PERAM</name>
<evidence type="ECO:0000256" key="1">
    <source>
        <dbReference type="SAM" id="Coils"/>
    </source>
</evidence>